<evidence type="ECO:0000256" key="1">
    <source>
        <dbReference type="ARBA" id="ARBA00022729"/>
    </source>
</evidence>
<dbReference type="SMART" id="SM00636">
    <property type="entry name" value="Glyco_18"/>
    <property type="match status" value="1"/>
</dbReference>
<dbReference type="PANTHER" id="PTHR13817:SF73">
    <property type="entry name" value="FIBRONECTIN TYPE-III DOMAIN-CONTAINING PROTEIN"/>
    <property type="match status" value="1"/>
</dbReference>
<reference evidence="10" key="1">
    <citation type="submission" date="2011-06" db="EMBL/GenBank/DDBJ databases">
        <title>Complete genome sequence of Paenibacillus mucilaginosus KNP414.</title>
        <authorList>
            <person name="Wang J."/>
            <person name="Hu S."/>
            <person name="Hu X."/>
            <person name="Zhang B."/>
            <person name="Dong D."/>
            <person name="Zhang S."/>
            <person name="Zhao K."/>
            <person name="Wu D."/>
        </authorList>
    </citation>
    <scope>NUCLEOTIDE SEQUENCE [LARGE SCALE GENOMIC DNA]</scope>
    <source>
        <strain evidence="10">KNP414</strain>
    </source>
</reference>
<feature type="chain" id="PRO_5003370677" evidence="7">
    <location>
        <begin position="30"/>
        <end position="642"/>
    </location>
</feature>
<dbReference type="InterPro" id="IPR011583">
    <property type="entry name" value="Chitinase_II/V-like_cat"/>
</dbReference>
<evidence type="ECO:0000256" key="6">
    <source>
        <dbReference type="ARBA" id="ARBA00023326"/>
    </source>
</evidence>
<dbReference type="PANTHER" id="PTHR13817">
    <property type="entry name" value="TITIN"/>
    <property type="match status" value="1"/>
</dbReference>
<dbReference type="PRINTS" id="PR00014">
    <property type="entry name" value="FNTYPEIII"/>
</dbReference>
<dbReference type="Pfam" id="PF02839">
    <property type="entry name" value="CBM_5_12"/>
    <property type="match status" value="1"/>
</dbReference>
<dbReference type="CDD" id="cd12214">
    <property type="entry name" value="ChiA1_BD"/>
    <property type="match status" value="1"/>
</dbReference>
<keyword evidence="4" id="KW-0119">Carbohydrate metabolism</keyword>
<keyword evidence="2" id="KW-0677">Repeat</keyword>
<dbReference type="HOGENOM" id="CLU_030876_0_0_9"/>
<dbReference type="Gene3D" id="2.10.10.20">
    <property type="entry name" value="Carbohydrate-binding module superfamily 5/12"/>
    <property type="match status" value="1"/>
</dbReference>
<dbReference type="RefSeq" id="WP_013919171.1">
    <property type="nucleotide sequence ID" value="NC_015690.1"/>
</dbReference>
<evidence type="ECO:0000256" key="3">
    <source>
        <dbReference type="ARBA" id="ARBA00022801"/>
    </source>
</evidence>
<dbReference type="SUPFAM" id="SSF51055">
    <property type="entry name" value="Carbohydrate binding domain"/>
    <property type="match status" value="1"/>
</dbReference>
<evidence type="ECO:0000313" key="10">
    <source>
        <dbReference type="Proteomes" id="UP000006620"/>
    </source>
</evidence>
<protein>
    <submittedName>
        <fullName evidence="9">Chitinase Chi60</fullName>
    </submittedName>
</protein>
<keyword evidence="3" id="KW-0378">Hydrolase</keyword>
<dbReference type="Gene3D" id="2.60.40.10">
    <property type="entry name" value="Immunoglobulins"/>
    <property type="match status" value="2"/>
</dbReference>
<proteinExistence type="predicted"/>
<evidence type="ECO:0000313" key="9">
    <source>
        <dbReference type="EMBL" id="AEI44018.1"/>
    </source>
</evidence>
<dbReference type="FunFam" id="2.60.40.10:FF:001114">
    <property type="entry name" value="Chitinase A1"/>
    <property type="match status" value="2"/>
</dbReference>
<dbReference type="InterPro" id="IPR013783">
    <property type="entry name" value="Ig-like_fold"/>
</dbReference>
<name>F8FIB5_PAEMK</name>
<sequence length="642" mass="66551">MIRQRTKPKALILALIAVLLLSLIPLAPAQTLGAVAPWQANTAYKAGDQVTYSGKSYQCLQNHTSLTGWEPPNVPALWKDITGGDNGGGADTQAPTVPANVTVSSKTSSSVTLAWAASSDNVGVTGYEVYRGGALAAAVAGTSAAVGGLAANTPYTFTVKAKDAAGNVSAASAAVTVTTSPASTADSTAPTAPTGLKVNGVTSSSVTLSWTASTDNVGVTGYEVYRGSAPAASVTGTSATVSGLAAGTSYTFTVKAKDAAGNISSASASVTAVTGQGPGTPPGPRRFVAYASTWNTSIYDLKPENIPNYITNVNLSFARPDTAYVKGSYQFDQAVAGFEFVEGAAATTGQKKFTAQQSQDLRSAIAALKARGTEVWVSVGGWSYSQGDQWSRFSAPRVVDLALDLGASGVDIDWESSSSVCNKGDAAAFSCTKDAEISGIIASLHSEIASRSAGLKISIAGWSTGAYYVKGTPFEEGKVQWGSPFGGTMYTVVKNHGSKIDMINLMSYDAGDYFDPRESYESYRAIYGGVINMGMQIAPEGAGGAILEVEAPAGTVYDADMLTGQNNMAVQYYNVETMVKYIKNKGKASDGFMLWQLWKQRVHQPAPAGAATENSAGQYVCRNLPLNGDCSQSIPALPKLTP</sequence>
<evidence type="ECO:0000256" key="2">
    <source>
        <dbReference type="ARBA" id="ARBA00022737"/>
    </source>
</evidence>
<keyword evidence="5" id="KW-0326">Glycosidase</keyword>
<evidence type="ECO:0000256" key="7">
    <source>
        <dbReference type="SAM" id="SignalP"/>
    </source>
</evidence>
<dbReference type="GO" id="GO:0005576">
    <property type="term" value="C:extracellular region"/>
    <property type="evidence" value="ECO:0007669"/>
    <property type="project" value="InterPro"/>
</dbReference>
<dbReference type="EMBL" id="CP002869">
    <property type="protein sequence ID" value="AEI44018.1"/>
    <property type="molecule type" value="Genomic_DNA"/>
</dbReference>
<dbReference type="SMART" id="SM00495">
    <property type="entry name" value="ChtBD3"/>
    <property type="match status" value="1"/>
</dbReference>
<dbReference type="InterPro" id="IPR001223">
    <property type="entry name" value="Glyco_hydro18_cat"/>
</dbReference>
<evidence type="ECO:0000259" key="8">
    <source>
        <dbReference type="PROSITE" id="PS50853"/>
    </source>
</evidence>
<evidence type="ECO:0000256" key="4">
    <source>
        <dbReference type="ARBA" id="ARBA00023277"/>
    </source>
</evidence>
<dbReference type="SMART" id="SM00060">
    <property type="entry name" value="FN3"/>
    <property type="match status" value="2"/>
</dbReference>
<dbReference type="SUPFAM" id="SSF49265">
    <property type="entry name" value="Fibronectin type III"/>
    <property type="match status" value="2"/>
</dbReference>
<dbReference type="InterPro" id="IPR036116">
    <property type="entry name" value="FN3_sf"/>
</dbReference>
<dbReference type="Pfam" id="PF00704">
    <property type="entry name" value="Glyco_hydro_18"/>
    <property type="match status" value="1"/>
</dbReference>
<dbReference type="Gene3D" id="3.20.20.80">
    <property type="entry name" value="Glycosidases"/>
    <property type="match status" value="1"/>
</dbReference>
<evidence type="ECO:0000256" key="5">
    <source>
        <dbReference type="ARBA" id="ARBA00023295"/>
    </source>
</evidence>
<gene>
    <name evidence="9" type="ordered locus">KNP414_05494</name>
</gene>
<feature type="signal peptide" evidence="7">
    <location>
        <begin position="1"/>
        <end position="29"/>
    </location>
</feature>
<keyword evidence="1 7" id="KW-0732">Signal</keyword>
<dbReference type="Proteomes" id="UP000006620">
    <property type="component" value="Chromosome"/>
</dbReference>
<dbReference type="SUPFAM" id="SSF51445">
    <property type="entry name" value="(Trans)glycosidases"/>
    <property type="match status" value="1"/>
</dbReference>
<dbReference type="Pfam" id="PF00041">
    <property type="entry name" value="fn3"/>
    <property type="match status" value="2"/>
</dbReference>
<accession>F8FIB5</accession>
<dbReference type="GO" id="GO:0008061">
    <property type="term" value="F:chitin binding"/>
    <property type="evidence" value="ECO:0007669"/>
    <property type="project" value="InterPro"/>
</dbReference>
<dbReference type="GO" id="GO:0000272">
    <property type="term" value="P:polysaccharide catabolic process"/>
    <property type="evidence" value="ECO:0007669"/>
    <property type="project" value="UniProtKB-KW"/>
</dbReference>
<dbReference type="PROSITE" id="PS50853">
    <property type="entry name" value="FN3"/>
    <property type="match status" value="2"/>
</dbReference>
<dbReference type="InterPro" id="IPR003961">
    <property type="entry name" value="FN3_dom"/>
</dbReference>
<dbReference type="KEGG" id="pms:KNP414_05494"/>
<keyword evidence="6" id="KW-0624">Polysaccharide degradation</keyword>
<dbReference type="InterPro" id="IPR036573">
    <property type="entry name" value="CBM_sf_5/12"/>
</dbReference>
<feature type="domain" description="Fibronectin type-III" evidence="8">
    <location>
        <begin position="97"/>
        <end position="182"/>
    </location>
</feature>
<feature type="domain" description="Fibronectin type-III" evidence="8">
    <location>
        <begin position="192"/>
        <end position="277"/>
    </location>
</feature>
<dbReference type="GO" id="GO:0030246">
    <property type="term" value="F:carbohydrate binding"/>
    <property type="evidence" value="ECO:0007669"/>
    <property type="project" value="InterPro"/>
</dbReference>
<dbReference type="PATRIC" id="fig|1036673.3.peg.5097"/>
<dbReference type="AlphaFoldDB" id="F8FIB5"/>
<dbReference type="InterPro" id="IPR050964">
    <property type="entry name" value="Striated_Muscle_Regulatory"/>
</dbReference>
<reference evidence="9 10" key="2">
    <citation type="journal article" date="2013" name="Genome Announc.">
        <title>Genome Sequence of Growth-Improving Paenibacillus mucilaginosus Strain KNP414.</title>
        <authorList>
            <person name="Lu J.J."/>
            <person name="Wang J.F."/>
            <person name="Hu X.F."/>
        </authorList>
    </citation>
    <scope>NUCLEOTIDE SEQUENCE [LARGE SCALE GENOMIC DNA]</scope>
    <source>
        <strain evidence="9 10">KNP414</strain>
    </source>
</reference>
<organism evidence="9 10">
    <name type="scientific">Paenibacillus mucilaginosus (strain KNP414)</name>
    <dbReference type="NCBI Taxonomy" id="1036673"/>
    <lineage>
        <taxon>Bacteria</taxon>
        <taxon>Bacillati</taxon>
        <taxon>Bacillota</taxon>
        <taxon>Bacilli</taxon>
        <taxon>Bacillales</taxon>
        <taxon>Paenibacillaceae</taxon>
        <taxon>Paenibacillus</taxon>
    </lineage>
</organism>
<dbReference type="GO" id="GO:0004553">
    <property type="term" value="F:hydrolase activity, hydrolyzing O-glycosyl compounds"/>
    <property type="evidence" value="ECO:0007669"/>
    <property type="project" value="InterPro"/>
</dbReference>
<dbReference type="InterPro" id="IPR003610">
    <property type="entry name" value="CBM5/12"/>
</dbReference>
<dbReference type="InterPro" id="IPR017853">
    <property type="entry name" value="GH"/>
</dbReference>
<dbReference type="CDD" id="cd00063">
    <property type="entry name" value="FN3"/>
    <property type="match status" value="2"/>
</dbReference>